<sequence length="77" mass="8577">KQATAVLAEVKKFLSVFQDLKKRKPERVAVKSDKFQMIQRAVVAELRRQSKGAASAKEITPPDVLYVEGVSIYPFAA</sequence>
<comment type="caution">
    <text evidence="1">The sequence shown here is derived from an EMBL/GenBank/DDBJ whole genome shotgun (WGS) entry which is preliminary data.</text>
</comment>
<organism evidence="1 2">
    <name type="scientific">Microbulbifer okhotskensis</name>
    <dbReference type="NCBI Taxonomy" id="2926617"/>
    <lineage>
        <taxon>Bacteria</taxon>
        <taxon>Pseudomonadati</taxon>
        <taxon>Pseudomonadota</taxon>
        <taxon>Gammaproteobacteria</taxon>
        <taxon>Cellvibrionales</taxon>
        <taxon>Microbulbiferaceae</taxon>
        <taxon>Microbulbifer</taxon>
    </lineage>
</organism>
<name>A0A9X2EQG9_9GAMM</name>
<evidence type="ECO:0000313" key="1">
    <source>
        <dbReference type="EMBL" id="MCO1335981.1"/>
    </source>
</evidence>
<dbReference type="Proteomes" id="UP001139028">
    <property type="component" value="Unassembled WGS sequence"/>
</dbReference>
<keyword evidence="2" id="KW-1185">Reference proteome</keyword>
<dbReference type="EMBL" id="JALBWM010000095">
    <property type="protein sequence ID" value="MCO1335981.1"/>
    <property type="molecule type" value="Genomic_DNA"/>
</dbReference>
<proteinExistence type="predicted"/>
<reference evidence="1" key="1">
    <citation type="journal article" date="2022" name="Arch. Microbiol.">
        <title>Microbulbifer okhotskensis sp. nov., isolated from a deep bottom sediment of the Okhotsk Sea.</title>
        <authorList>
            <person name="Romanenko L."/>
            <person name="Kurilenko V."/>
            <person name="Otstavnykh N."/>
            <person name="Velansky P."/>
            <person name="Isaeva M."/>
            <person name="Mikhailov V."/>
        </authorList>
    </citation>
    <scope>NUCLEOTIDE SEQUENCE</scope>
    <source>
        <strain evidence="1">OS29</strain>
    </source>
</reference>
<feature type="non-terminal residue" evidence="1">
    <location>
        <position position="1"/>
    </location>
</feature>
<accession>A0A9X2EQG9</accession>
<evidence type="ECO:0000313" key="2">
    <source>
        <dbReference type="Proteomes" id="UP001139028"/>
    </source>
</evidence>
<protein>
    <submittedName>
        <fullName evidence="1">Uncharacterized protein</fullName>
    </submittedName>
</protein>
<dbReference type="AlphaFoldDB" id="A0A9X2EQG9"/>
<dbReference type="RefSeq" id="WP_252471220.1">
    <property type="nucleotide sequence ID" value="NZ_JALBWM010000095.1"/>
</dbReference>
<gene>
    <name evidence="1" type="ORF">MO867_16750</name>
</gene>